<dbReference type="Pfam" id="PF22780">
    <property type="entry name" value="HI0933_like_1st"/>
    <property type="match status" value="1"/>
</dbReference>
<proteinExistence type="predicted"/>
<dbReference type="Gene3D" id="2.40.30.10">
    <property type="entry name" value="Translation factors"/>
    <property type="match status" value="1"/>
</dbReference>
<dbReference type="SUPFAM" id="SSF51905">
    <property type="entry name" value="FAD/NAD(P)-binding domain"/>
    <property type="match status" value="1"/>
</dbReference>
<dbReference type="RefSeq" id="WP_229988737.1">
    <property type="nucleotide sequence ID" value="NZ_JAJJMO010000001.1"/>
</dbReference>
<dbReference type="InterPro" id="IPR036188">
    <property type="entry name" value="FAD/NAD-bd_sf"/>
</dbReference>
<dbReference type="Gene3D" id="1.10.8.260">
    <property type="entry name" value="HI0933 insert domain-like"/>
    <property type="match status" value="1"/>
</dbReference>
<evidence type="ECO:0000313" key="7">
    <source>
        <dbReference type="Proteomes" id="UP001430919"/>
    </source>
</evidence>
<dbReference type="InterPro" id="IPR004792">
    <property type="entry name" value="BaiN-like"/>
</dbReference>
<dbReference type="NCBIfam" id="TIGR00275">
    <property type="entry name" value="aminoacetone oxidase family FAD-binding enzyme"/>
    <property type="match status" value="1"/>
</dbReference>
<feature type="domain" description="RsdA/BaiN/AoA(So)-like insert" evidence="5">
    <location>
        <begin position="187"/>
        <end position="347"/>
    </location>
</feature>
<reference evidence="6" key="1">
    <citation type="submission" date="2021-11" db="EMBL/GenBank/DDBJ databases">
        <title>Description of novel Flavobacterium species.</title>
        <authorList>
            <person name="Saticioglu I.B."/>
            <person name="Ay H."/>
            <person name="Altun S."/>
            <person name="Duman M."/>
        </authorList>
    </citation>
    <scope>NUCLEOTIDE SEQUENCE</scope>
    <source>
        <strain evidence="6">F-65</strain>
    </source>
</reference>
<gene>
    <name evidence="6" type="ORF">LNQ49_10480</name>
</gene>
<evidence type="ECO:0000259" key="4">
    <source>
        <dbReference type="Pfam" id="PF03486"/>
    </source>
</evidence>
<dbReference type="PRINTS" id="PR00368">
    <property type="entry name" value="FADPNR"/>
</dbReference>
<comment type="caution">
    <text evidence="6">The sequence shown here is derived from an EMBL/GenBank/DDBJ whole genome shotgun (WGS) entry which is preliminary data.</text>
</comment>
<dbReference type="InterPro" id="IPR023166">
    <property type="entry name" value="BaiN-like_dom_sf"/>
</dbReference>
<dbReference type="Pfam" id="PF03486">
    <property type="entry name" value="HI0933_like"/>
    <property type="match status" value="1"/>
</dbReference>
<accession>A0ABS8MTC8</accession>
<keyword evidence="3" id="KW-0274">FAD</keyword>
<evidence type="ECO:0000313" key="6">
    <source>
        <dbReference type="EMBL" id="MCC9072006.1"/>
    </source>
</evidence>
<evidence type="ECO:0000256" key="1">
    <source>
        <dbReference type="ARBA" id="ARBA00001974"/>
    </source>
</evidence>
<keyword evidence="2" id="KW-0285">Flavoprotein</keyword>
<comment type="cofactor">
    <cofactor evidence="1">
        <name>FAD</name>
        <dbReference type="ChEBI" id="CHEBI:57692"/>
    </cofactor>
</comment>
<dbReference type="InterPro" id="IPR055178">
    <property type="entry name" value="RsdA/BaiN/AoA(So)-like_dom"/>
</dbReference>
<keyword evidence="7" id="KW-1185">Reference proteome</keyword>
<dbReference type="EMBL" id="JAJJMO010000001">
    <property type="protein sequence ID" value="MCC9072006.1"/>
    <property type="molecule type" value="Genomic_DNA"/>
</dbReference>
<dbReference type="Gene3D" id="3.50.50.60">
    <property type="entry name" value="FAD/NAD(P)-binding domain"/>
    <property type="match status" value="1"/>
</dbReference>
<organism evidence="6 7">
    <name type="scientific">Flavobacterium pisciphilum</name>
    <dbReference type="NCBI Taxonomy" id="2893755"/>
    <lineage>
        <taxon>Bacteria</taxon>
        <taxon>Pseudomonadati</taxon>
        <taxon>Bacteroidota</taxon>
        <taxon>Flavobacteriia</taxon>
        <taxon>Flavobacteriales</taxon>
        <taxon>Flavobacteriaceae</taxon>
        <taxon>Flavobacterium</taxon>
    </lineage>
</organism>
<dbReference type="PANTHER" id="PTHR42887">
    <property type="entry name" value="OS12G0638800 PROTEIN"/>
    <property type="match status" value="1"/>
</dbReference>
<protein>
    <submittedName>
        <fullName evidence="6">NAD(P)/FAD-dependent oxidoreductase</fullName>
    </submittedName>
</protein>
<sequence>MTQNFDIIIVGGGAAGFFTAINIVEKNSKLKVAILERGSEVLTKVRISGGGRCNVTHACFEPNELVKFYPRGEKELRGPFHQFCSGDTIEWFEKHGVELKIEDDGRLFPTSNSSQTIIDCFLKATAKLGITVLTGQSVQSIYKKENFWKVETQNQNYIADKLVLATGSNPKIWEMLQTFGHAIISPVPSLFTFNIKDPRIKELPGVAAQVTVKVKNTKLESTGPLLITHWGMSGPAILKLSAWGARILHDKNYQFTISVNWLNDVDTEDAEKILKELKQEHAKKAVSKKSPFDFPNRLWESLVLASNIEIETKWADLSKIQLQNLANQLTNATFQVNGKSTFKEEFVTAGGIDLKEINFKTMESKLHENLYFAGEIVNIDAITGGFNFQNAWTSGFIVANSI</sequence>
<dbReference type="InterPro" id="IPR057661">
    <property type="entry name" value="RsdA/BaiN/AoA(So)_Rossmann"/>
</dbReference>
<name>A0ABS8MTC8_9FLAO</name>
<dbReference type="PANTHER" id="PTHR42887:SF2">
    <property type="entry name" value="OS12G0638800 PROTEIN"/>
    <property type="match status" value="1"/>
</dbReference>
<dbReference type="Proteomes" id="UP001430919">
    <property type="component" value="Unassembled WGS sequence"/>
</dbReference>
<dbReference type="PRINTS" id="PR00411">
    <property type="entry name" value="PNDRDTASEI"/>
</dbReference>
<evidence type="ECO:0000256" key="3">
    <source>
        <dbReference type="ARBA" id="ARBA00022827"/>
    </source>
</evidence>
<dbReference type="SUPFAM" id="SSF160996">
    <property type="entry name" value="HI0933 insert domain-like"/>
    <property type="match status" value="1"/>
</dbReference>
<evidence type="ECO:0000259" key="5">
    <source>
        <dbReference type="Pfam" id="PF22780"/>
    </source>
</evidence>
<feature type="domain" description="RsdA/BaiN/AoA(So)-like Rossmann fold-like" evidence="4">
    <location>
        <begin position="6"/>
        <end position="400"/>
    </location>
</feature>
<evidence type="ECO:0000256" key="2">
    <source>
        <dbReference type="ARBA" id="ARBA00022630"/>
    </source>
</evidence>